<gene>
    <name evidence="2" type="ORF">CGGC5_14966</name>
</gene>
<evidence type="ECO:0000313" key="2">
    <source>
        <dbReference type="EMBL" id="ELA23269.1"/>
    </source>
</evidence>
<keyword evidence="2" id="KW-0695">RNA-directed DNA polymerase</keyword>
<proteinExistence type="predicted"/>
<dbReference type="GO" id="GO:0003964">
    <property type="term" value="F:RNA-directed DNA polymerase activity"/>
    <property type="evidence" value="ECO:0007669"/>
    <property type="project" value="UniProtKB-KW"/>
</dbReference>
<name>L2FA69_COLFN</name>
<evidence type="ECO:0000256" key="1">
    <source>
        <dbReference type="SAM" id="MobiDB-lite"/>
    </source>
</evidence>
<dbReference type="HOGENOM" id="CLU_951718_0_0_1"/>
<dbReference type="AlphaFoldDB" id="L2FA69"/>
<keyword evidence="2" id="KW-0548">Nucleotidyltransferase</keyword>
<protein>
    <submittedName>
        <fullName evidence="2">Reverse transcriptase family protein</fullName>
    </submittedName>
</protein>
<feature type="region of interest" description="Disordered" evidence="1">
    <location>
        <begin position="74"/>
        <end position="115"/>
    </location>
</feature>
<keyword evidence="2" id="KW-0808">Transferase</keyword>
<feature type="non-terminal residue" evidence="2">
    <location>
        <position position="293"/>
    </location>
</feature>
<organism evidence="2">
    <name type="scientific">Colletotrichum fructicola (strain Nara gc5)</name>
    <name type="common">Anthracnose fungus</name>
    <name type="synonym">Colletotrichum gloeosporioides (strain Nara gc5)</name>
    <dbReference type="NCBI Taxonomy" id="1213859"/>
    <lineage>
        <taxon>Eukaryota</taxon>
        <taxon>Fungi</taxon>
        <taxon>Dikarya</taxon>
        <taxon>Ascomycota</taxon>
        <taxon>Pezizomycotina</taxon>
        <taxon>Sordariomycetes</taxon>
        <taxon>Hypocreomycetidae</taxon>
        <taxon>Glomerellales</taxon>
        <taxon>Glomerellaceae</taxon>
        <taxon>Colletotrichum</taxon>
        <taxon>Colletotrichum gloeosporioides species complex</taxon>
    </lineage>
</organism>
<feature type="compositionally biased region" description="Low complexity" evidence="1">
    <location>
        <begin position="74"/>
        <end position="85"/>
    </location>
</feature>
<reference evidence="2" key="1">
    <citation type="submission" date="2012-08" db="EMBL/GenBank/DDBJ databases">
        <title>Genome analysis of Colletotrichum orbiculare and Colletotrichum fructicola.</title>
        <authorList>
            <person name="Gan P.H.P."/>
            <person name="Ikeda K."/>
            <person name="Irieda H."/>
            <person name="Narusaka M."/>
            <person name="O'Connell R.J."/>
            <person name="Narusaka Y."/>
            <person name="Takano Y."/>
            <person name="Kubo Y."/>
            <person name="Shirasu K."/>
        </authorList>
    </citation>
    <scope>NUCLEOTIDE SEQUENCE</scope>
    <source>
        <strain evidence="2">Nara gc5</strain>
    </source>
</reference>
<accession>L2FA69</accession>
<dbReference type="EMBL" id="KB021418">
    <property type="protein sequence ID" value="ELA23269.1"/>
    <property type="molecule type" value="Genomic_DNA"/>
</dbReference>
<sequence>MRYNIHRRTIKRTSLTQWLIIYQEIMEEATSAGVPALSDATTQVADFLNTVKEIAPEYYTGASFNFSRIAQPIQAQATQAQPGQAQDGGEDEDNNKKDNTSSAQKNKSGKKEKWKPDCPACFRKQKHFIIECYHMNPEKRPSNYDPDMHKKSYEAGMKFLQENPKIKESSQKEKDNNNTSYFGHSDEASVSSVVSSGESSFCTMDTFLPSPSSFTTGFCLKDSVIIDCGTAFHVCNDITRMKDLDYSWQKAILTGGGAVQAIARGTMEVRPNMGGKGKKGIKVRDVWYTPDYP</sequence>